<dbReference type="GO" id="GO:0016787">
    <property type="term" value="F:hydrolase activity"/>
    <property type="evidence" value="ECO:0007669"/>
    <property type="project" value="UniProtKB-KW"/>
</dbReference>
<dbReference type="AlphaFoldDB" id="A0A221UUP0"/>
<dbReference type="Gene3D" id="3.20.20.140">
    <property type="entry name" value="Metal-dependent hydrolases"/>
    <property type="match status" value="1"/>
</dbReference>
<dbReference type="Pfam" id="PF04909">
    <property type="entry name" value="Amidohydro_2"/>
    <property type="match status" value="1"/>
</dbReference>
<dbReference type="GO" id="GO:0016831">
    <property type="term" value="F:carboxy-lyase activity"/>
    <property type="evidence" value="ECO:0007669"/>
    <property type="project" value="InterPro"/>
</dbReference>
<sequence>MYGDKLKSKLYQKEAVIDVHTHVGISPKFFYQYGYPYALSVEDLVIRMNVLGIDYSVTFPFVDSAFYVNDSSSSKIKTTTEYCNFPYELENRNMLNEINGIFPEYADRILPFLMFDPSREADKQARFMEEISEEYSVFGIKTASTYIQAFVNDLEGKGRPILEFARKKNLPILFHSSVHPEDPWACATDIVALAERNPDIRICIAHSARFLEPVLNKAAALNNCFVDFSAFIIHCKLAVQNSPSIAAEALRFKADYNDPLSVMTKLAETYPDTMLWGSDTPFNYWIQKYYTGDGKLVENRLDCEYREETNILHKLPKGLKANIAYKNNLRFLFGGDI</sequence>
<name>A0A221UUP0_9FLAO</name>
<dbReference type="Proteomes" id="UP000204551">
    <property type="component" value="Chromosome"/>
</dbReference>
<feature type="domain" description="Amidohydrolase-related" evidence="2">
    <location>
        <begin position="96"/>
        <end position="332"/>
    </location>
</feature>
<dbReference type="InterPro" id="IPR032466">
    <property type="entry name" value="Metal_Hydrolase"/>
</dbReference>
<reference evidence="3 4" key="1">
    <citation type="submission" date="2017-07" db="EMBL/GenBank/DDBJ databases">
        <title>Genome Sequence of Arenibacter algicola Strain SMS7 Isolated from a culture of the Diatom Skeletonema marinoi.</title>
        <authorList>
            <person name="Topel M."/>
            <person name="Pinder M.I.M."/>
            <person name="Johansson O.N."/>
            <person name="Kourtchenko O."/>
            <person name="Godhe A."/>
            <person name="Clarke A.K."/>
        </authorList>
    </citation>
    <scope>NUCLEOTIDE SEQUENCE [LARGE SCALE GENOMIC DNA]</scope>
    <source>
        <strain evidence="3 4">SMS7</strain>
    </source>
</reference>
<organism evidence="3 4">
    <name type="scientific">Arenibacter algicola</name>
    <dbReference type="NCBI Taxonomy" id="616991"/>
    <lineage>
        <taxon>Bacteria</taxon>
        <taxon>Pseudomonadati</taxon>
        <taxon>Bacteroidota</taxon>
        <taxon>Flavobacteriia</taxon>
        <taxon>Flavobacteriales</taxon>
        <taxon>Flavobacteriaceae</taxon>
        <taxon>Arenibacter</taxon>
    </lineage>
</organism>
<keyword evidence="3" id="KW-0378">Hydrolase</keyword>
<evidence type="ECO:0000313" key="4">
    <source>
        <dbReference type="Proteomes" id="UP000204551"/>
    </source>
</evidence>
<proteinExistence type="predicted"/>
<keyword evidence="1" id="KW-0456">Lyase</keyword>
<dbReference type="InterPro" id="IPR006680">
    <property type="entry name" value="Amidohydro-rel"/>
</dbReference>
<dbReference type="SUPFAM" id="SSF51556">
    <property type="entry name" value="Metallo-dependent hydrolases"/>
    <property type="match status" value="1"/>
</dbReference>
<evidence type="ECO:0000313" key="3">
    <source>
        <dbReference type="EMBL" id="ASO04631.1"/>
    </source>
</evidence>
<dbReference type="EMBL" id="CP022515">
    <property type="protein sequence ID" value="ASO04631.1"/>
    <property type="molecule type" value="Genomic_DNA"/>
</dbReference>
<accession>A0A221UUP0</accession>
<protein>
    <submittedName>
        <fullName evidence="3">Amidohydrolase</fullName>
    </submittedName>
</protein>
<evidence type="ECO:0000256" key="1">
    <source>
        <dbReference type="ARBA" id="ARBA00023239"/>
    </source>
</evidence>
<dbReference type="KEGG" id="aalg:AREALGSMS7_01156"/>
<evidence type="ECO:0000259" key="2">
    <source>
        <dbReference type="Pfam" id="PF04909"/>
    </source>
</evidence>
<dbReference type="PANTHER" id="PTHR21240">
    <property type="entry name" value="2-AMINO-3-CARBOXYLMUCONATE-6-SEMIALDEHYDE DECARBOXYLASE"/>
    <property type="match status" value="1"/>
</dbReference>
<gene>
    <name evidence="3" type="ORF">AREALGSMS7_01156</name>
</gene>
<dbReference type="RefSeq" id="WP_093977586.1">
    <property type="nucleotide sequence ID" value="NZ_CP022515.1"/>
</dbReference>
<dbReference type="InterPro" id="IPR032465">
    <property type="entry name" value="ACMSD"/>
</dbReference>